<evidence type="ECO:0000313" key="1">
    <source>
        <dbReference type="EMBL" id="MFC7090073.1"/>
    </source>
</evidence>
<reference evidence="2" key="1">
    <citation type="journal article" date="2019" name="Int. J. Syst. Evol. Microbiol.">
        <title>The Global Catalogue of Microorganisms (GCM) 10K type strain sequencing project: providing services to taxonomists for standard genome sequencing and annotation.</title>
        <authorList>
            <consortium name="The Broad Institute Genomics Platform"/>
            <consortium name="The Broad Institute Genome Sequencing Center for Infectious Disease"/>
            <person name="Wu L."/>
            <person name="Ma J."/>
        </authorList>
    </citation>
    <scope>NUCLEOTIDE SEQUENCE [LARGE SCALE GENOMIC DNA]</scope>
    <source>
        <strain evidence="2">CGMCC 1.13666</strain>
    </source>
</reference>
<protein>
    <submittedName>
        <fullName evidence="1">PD-(D/E)XK nuclease family protein</fullName>
    </submittedName>
</protein>
<dbReference type="Proteomes" id="UP001596411">
    <property type="component" value="Unassembled WGS sequence"/>
</dbReference>
<accession>A0ABW2EZ65</accession>
<comment type="caution">
    <text evidence="1">The sequence shown here is derived from an EMBL/GenBank/DDBJ whole genome shotgun (WGS) entry which is preliminary data.</text>
</comment>
<dbReference type="Pfam" id="PF14281">
    <property type="entry name" value="PDDEXK_4"/>
    <property type="match status" value="1"/>
</dbReference>
<dbReference type="RefSeq" id="WP_346062493.1">
    <property type="nucleotide sequence ID" value="NZ_BAAADR010000010.1"/>
</dbReference>
<proteinExistence type="predicted"/>
<gene>
    <name evidence="1" type="ORF">ACFQH5_11005</name>
</gene>
<dbReference type="InterPro" id="IPR029470">
    <property type="entry name" value="PDDEXK_4"/>
</dbReference>
<keyword evidence="2" id="KW-1185">Reference proteome</keyword>
<evidence type="ECO:0000313" key="2">
    <source>
        <dbReference type="Proteomes" id="UP001596411"/>
    </source>
</evidence>
<organism evidence="1 2">
    <name type="scientific">Halomonas salifodinae</name>
    <dbReference type="NCBI Taxonomy" id="438745"/>
    <lineage>
        <taxon>Bacteria</taxon>
        <taxon>Pseudomonadati</taxon>
        <taxon>Pseudomonadota</taxon>
        <taxon>Gammaproteobacteria</taxon>
        <taxon>Oceanospirillales</taxon>
        <taxon>Halomonadaceae</taxon>
        <taxon>Halomonas</taxon>
    </lineage>
</organism>
<sequence>MSNQTSIQKESSAVLPEVFFQDFFQALDQMPVPETPVPNLFSAVGPGQDENRLSDLMAFFMGSHAGAPRWLVEALWVCLVRYHASAFGAEADAMLLPAVREETDWNDVVAEREVSVYSEISADVLQCTAKRLDFVIYDDRFVAGIEHKVWASAEHNPFGDYDRLIDSYQQEQKVRCVLRPNDDRRHVPDNWPVVSYQQLIDVAYELYGQQISRAEEEGYAKWQPFYQELLQHMQNIAKPKEAKTMEQHERDFSLRHFRQLREAVEYLNRLENELAEEGQAKVAEALGMAPADVSQSRNTWKDQTRVLRFFPVGWERATQVCLVYYPEVGESEADESIGFYVRAYIERADGYDLKAIEQAFLERIPAQKSTELVFYRDGGKDAAYESGGRFLFIDVWPREYTTAGAVAALGRLAAWVNEQVGGRRLSP</sequence>
<dbReference type="EMBL" id="JBHSZP010000016">
    <property type="protein sequence ID" value="MFC7090073.1"/>
    <property type="molecule type" value="Genomic_DNA"/>
</dbReference>
<name>A0ABW2EZ65_9GAMM</name>